<protein>
    <submittedName>
        <fullName evidence="2">Uncharacterized protein</fullName>
    </submittedName>
</protein>
<evidence type="ECO:0000313" key="3">
    <source>
        <dbReference type="Proteomes" id="UP000294847"/>
    </source>
</evidence>
<proteinExistence type="predicted"/>
<name>A0A4P7NQ33_PYROR</name>
<dbReference type="Proteomes" id="UP000294847">
    <property type="component" value="Chromosome 6"/>
</dbReference>
<accession>A0A4P7NQ33</accession>
<evidence type="ECO:0000313" key="2">
    <source>
        <dbReference type="EMBL" id="QBZ64292.1"/>
    </source>
</evidence>
<organism evidence="2 3">
    <name type="scientific">Pyricularia oryzae</name>
    <name type="common">Rice blast fungus</name>
    <name type="synonym">Magnaporthe oryzae</name>
    <dbReference type="NCBI Taxonomy" id="318829"/>
    <lineage>
        <taxon>Eukaryota</taxon>
        <taxon>Fungi</taxon>
        <taxon>Dikarya</taxon>
        <taxon>Ascomycota</taxon>
        <taxon>Pezizomycotina</taxon>
        <taxon>Sordariomycetes</taxon>
        <taxon>Sordariomycetidae</taxon>
        <taxon>Magnaporthales</taxon>
        <taxon>Pyriculariaceae</taxon>
        <taxon>Pyricularia</taxon>
    </lineage>
</organism>
<feature type="region of interest" description="Disordered" evidence="1">
    <location>
        <begin position="1"/>
        <end position="22"/>
    </location>
</feature>
<dbReference type="EMBL" id="CP034209">
    <property type="protein sequence ID" value="QBZ64292.1"/>
    <property type="molecule type" value="Genomic_DNA"/>
</dbReference>
<evidence type="ECO:0000256" key="1">
    <source>
        <dbReference type="SAM" id="MobiDB-lite"/>
    </source>
</evidence>
<reference evidence="2 3" key="1">
    <citation type="journal article" date="2019" name="Mol. Biol. Evol.">
        <title>Blast fungal genomes show frequent chromosomal changes, gene gains and losses, and effector gene turnover.</title>
        <authorList>
            <person name="Gomez Luciano L.B."/>
            <person name="Jason Tsai I."/>
            <person name="Chuma I."/>
            <person name="Tosa Y."/>
            <person name="Chen Y.H."/>
            <person name="Li J.Y."/>
            <person name="Li M.Y."/>
            <person name="Jade Lu M.Y."/>
            <person name="Nakayashiki H."/>
            <person name="Li W.H."/>
        </authorList>
    </citation>
    <scope>NUCLEOTIDE SEQUENCE [LARGE SCALE GENOMIC DNA]</scope>
    <source>
        <strain evidence="2">MZ5-1-6</strain>
    </source>
</reference>
<gene>
    <name evidence="2" type="ORF">PoMZ_05987</name>
</gene>
<sequence>MSAPIGEKIQPPETAHSSTGYPTPDQFDIMLNDAKIEEAFVILPCLYYKPAYFAKDTKSLTGENDWNEAAETMIRLLMLPDLRYFHR</sequence>
<dbReference type="AlphaFoldDB" id="A0A4P7NQ33"/>